<evidence type="ECO:0008006" key="3">
    <source>
        <dbReference type="Google" id="ProtNLM"/>
    </source>
</evidence>
<reference evidence="1" key="1">
    <citation type="journal article" date="2020" name="bioRxiv">
        <title>Hybrid origin of Populus tomentosa Carr. identified through genome sequencing and phylogenomic analysis.</title>
        <authorList>
            <person name="An X."/>
            <person name="Gao K."/>
            <person name="Chen Z."/>
            <person name="Li J."/>
            <person name="Yang X."/>
            <person name="Yang X."/>
            <person name="Zhou J."/>
            <person name="Guo T."/>
            <person name="Zhao T."/>
            <person name="Huang S."/>
            <person name="Miao D."/>
            <person name="Khan W.U."/>
            <person name="Rao P."/>
            <person name="Ye M."/>
            <person name="Lei B."/>
            <person name="Liao W."/>
            <person name="Wang J."/>
            <person name="Ji L."/>
            <person name="Li Y."/>
            <person name="Guo B."/>
            <person name="Mustafa N.S."/>
            <person name="Li S."/>
            <person name="Yun Q."/>
            <person name="Keller S.R."/>
            <person name="Mao J."/>
            <person name="Zhang R."/>
            <person name="Strauss S.H."/>
        </authorList>
    </citation>
    <scope>NUCLEOTIDE SEQUENCE</scope>
    <source>
        <strain evidence="1">GM15</strain>
        <tissue evidence="1">Leaf</tissue>
    </source>
</reference>
<evidence type="ECO:0000313" key="2">
    <source>
        <dbReference type="Proteomes" id="UP000886885"/>
    </source>
</evidence>
<dbReference type="EMBL" id="JAAWWB010000023">
    <property type="protein sequence ID" value="KAG6753720.1"/>
    <property type="molecule type" value="Genomic_DNA"/>
</dbReference>
<sequence>MRTVEEKALALFKWMRKSGKISAMPRDFIMKGLAHVQVLRIYLCGGLKMRKRLFETMPHKAIFPLNIIMISVYSKNGEIDKVLMLLKNPKAKEILHGSFQLGQMLPVILSITPFVSNVDGGTFLVDMWSLMELLLLGISSSYGRATLGKEGMGFCYTMDEYYGATPSLEH</sequence>
<comment type="caution">
    <text evidence="1">The sequence shown here is derived from an EMBL/GenBank/DDBJ whole genome shotgun (WGS) entry which is preliminary data.</text>
</comment>
<protein>
    <recommendedName>
        <fullName evidence="3">Pentatricopeptide repeat-containing protein</fullName>
    </recommendedName>
</protein>
<keyword evidence="2" id="KW-1185">Reference proteome</keyword>
<accession>A0A8X7YPN0</accession>
<dbReference type="AlphaFoldDB" id="A0A8X7YPN0"/>
<proteinExistence type="predicted"/>
<gene>
    <name evidence="1" type="ORF">POTOM_041717</name>
</gene>
<name>A0A8X7YPN0_POPTO</name>
<evidence type="ECO:0000313" key="1">
    <source>
        <dbReference type="EMBL" id="KAG6753720.1"/>
    </source>
</evidence>
<dbReference type="Proteomes" id="UP000886885">
    <property type="component" value="Chromosome 12A"/>
</dbReference>
<organism evidence="1 2">
    <name type="scientific">Populus tomentosa</name>
    <name type="common">Chinese white poplar</name>
    <dbReference type="NCBI Taxonomy" id="118781"/>
    <lineage>
        <taxon>Eukaryota</taxon>
        <taxon>Viridiplantae</taxon>
        <taxon>Streptophyta</taxon>
        <taxon>Embryophyta</taxon>
        <taxon>Tracheophyta</taxon>
        <taxon>Spermatophyta</taxon>
        <taxon>Magnoliopsida</taxon>
        <taxon>eudicotyledons</taxon>
        <taxon>Gunneridae</taxon>
        <taxon>Pentapetalae</taxon>
        <taxon>rosids</taxon>
        <taxon>fabids</taxon>
        <taxon>Malpighiales</taxon>
        <taxon>Salicaceae</taxon>
        <taxon>Saliceae</taxon>
        <taxon>Populus</taxon>
    </lineage>
</organism>